<feature type="signal peptide" evidence="1">
    <location>
        <begin position="1"/>
        <end position="32"/>
    </location>
</feature>
<dbReference type="InterPro" id="IPR011051">
    <property type="entry name" value="RmlC_Cupin_sf"/>
</dbReference>
<dbReference type="Pfam" id="PF07883">
    <property type="entry name" value="Cupin_2"/>
    <property type="match status" value="1"/>
</dbReference>
<keyword evidence="1" id="KW-0732">Signal</keyword>
<dbReference type="InterPro" id="IPR013096">
    <property type="entry name" value="Cupin_2"/>
</dbReference>
<accession>A0A5S9PM45</accession>
<evidence type="ECO:0000313" key="4">
    <source>
        <dbReference type="Proteomes" id="UP000434580"/>
    </source>
</evidence>
<feature type="domain" description="Cupin type-2" evidence="2">
    <location>
        <begin position="82"/>
        <end position="150"/>
    </location>
</feature>
<evidence type="ECO:0000259" key="2">
    <source>
        <dbReference type="Pfam" id="PF07883"/>
    </source>
</evidence>
<organism evidence="3 4">
    <name type="scientific">BD1-7 clade bacterium</name>
    <dbReference type="NCBI Taxonomy" id="2029982"/>
    <lineage>
        <taxon>Bacteria</taxon>
        <taxon>Pseudomonadati</taxon>
        <taxon>Pseudomonadota</taxon>
        <taxon>Gammaproteobacteria</taxon>
        <taxon>Cellvibrionales</taxon>
        <taxon>Spongiibacteraceae</taxon>
        <taxon>BD1-7 clade</taxon>
    </lineage>
</organism>
<name>A0A5S9PM45_9GAMM</name>
<proteinExistence type="predicted"/>
<dbReference type="CDD" id="cd02208">
    <property type="entry name" value="cupin_RmlC-like"/>
    <property type="match status" value="1"/>
</dbReference>
<dbReference type="AlphaFoldDB" id="A0A5S9PM45"/>
<dbReference type="OrthoDB" id="8561853at2"/>
<dbReference type="InterPro" id="IPR014710">
    <property type="entry name" value="RmlC-like_jellyroll"/>
</dbReference>
<feature type="chain" id="PRO_5030138054" description="Cupin type-2 domain-containing protein" evidence="1">
    <location>
        <begin position="33"/>
        <end position="164"/>
    </location>
</feature>
<protein>
    <recommendedName>
        <fullName evidence="2">Cupin type-2 domain-containing protein</fullName>
    </recommendedName>
</protein>
<dbReference type="EMBL" id="CACSII010000012">
    <property type="protein sequence ID" value="CAA0104879.1"/>
    <property type="molecule type" value="Genomic_DNA"/>
</dbReference>
<sequence>MTYSKRAQNYLTSTMAVTAVIGLLSLSANTTAAECPAAERGPHSMRDAPTTGKDIKVDVLAQLDLGKEAPHLQNRDLRLRTITFQPGGYVPLHSHDDRPAIAIVTQGELIEHTPNCKVPIVHHTGDIIRENKGVSHWVENTGTTPAVLTVSDIPDNRITDSPFK</sequence>
<reference evidence="3 4" key="1">
    <citation type="submission" date="2019-11" db="EMBL/GenBank/DDBJ databases">
        <authorList>
            <person name="Holert J."/>
        </authorList>
    </citation>
    <scope>NUCLEOTIDE SEQUENCE [LARGE SCALE GENOMIC DNA]</scope>
    <source>
        <strain evidence="3">BC5_2</strain>
    </source>
</reference>
<dbReference type="Gene3D" id="2.60.120.10">
    <property type="entry name" value="Jelly Rolls"/>
    <property type="match status" value="1"/>
</dbReference>
<gene>
    <name evidence="3" type="ORF">DPBNPPHM_01124</name>
</gene>
<dbReference type="Proteomes" id="UP000434580">
    <property type="component" value="Unassembled WGS sequence"/>
</dbReference>
<evidence type="ECO:0000313" key="3">
    <source>
        <dbReference type="EMBL" id="CAA0104879.1"/>
    </source>
</evidence>
<evidence type="ECO:0000256" key="1">
    <source>
        <dbReference type="SAM" id="SignalP"/>
    </source>
</evidence>
<dbReference type="SUPFAM" id="SSF51182">
    <property type="entry name" value="RmlC-like cupins"/>
    <property type="match status" value="1"/>
</dbReference>